<evidence type="ECO:0000313" key="3">
    <source>
        <dbReference type="Proteomes" id="UP000650628"/>
    </source>
</evidence>
<evidence type="ECO:0000256" key="1">
    <source>
        <dbReference type="SAM" id="Phobius"/>
    </source>
</evidence>
<keyword evidence="1" id="KW-1133">Transmembrane helix</keyword>
<keyword evidence="3" id="KW-1185">Reference proteome</keyword>
<evidence type="ECO:0008006" key="4">
    <source>
        <dbReference type="Google" id="ProtNLM"/>
    </source>
</evidence>
<dbReference type="Gene3D" id="2.60.40.2880">
    <property type="entry name" value="MmpS1-5, C-terminal soluble domain"/>
    <property type="match status" value="1"/>
</dbReference>
<dbReference type="EMBL" id="BOOO01000048">
    <property type="protein sequence ID" value="GII34273.1"/>
    <property type="molecule type" value="Genomic_DNA"/>
</dbReference>
<protein>
    <recommendedName>
        <fullName evidence="4">MmpS family membrane protein</fullName>
    </recommendedName>
</protein>
<keyword evidence="1" id="KW-0472">Membrane</keyword>
<feature type="transmembrane region" description="Helical" evidence="1">
    <location>
        <begin position="24"/>
        <end position="53"/>
    </location>
</feature>
<dbReference type="Proteomes" id="UP000650628">
    <property type="component" value="Unassembled WGS sequence"/>
</dbReference>
<dbReference type="RefSeq" id="WP_203958069.1">
    <property type="nucleotide sequence ID" value="NZ_BOOO01000048.1"/>
</dbReference>
<dbReference type="InterPro" id="IPR038468">
    <property type="entry name" value="MmpS_C"/>
</dbReference>
<accession>A0A8J3TX85</accession>
<keyword evidence="1" id="KW-0812">Transmembrane</keyword>
<evidence type="ECO:0000313" key="2">
    <source>
        <dbReference type="EMBL" id="GII34273.1"/>
    </source>
</evidence>
<gene>
    <name evidence="2" type="ORF">Pmi06nite_77150</name>
</gene>
<comment type="caution">
    <text evidence="2">The sequence shown here is derived from an EMBL/GenBank/DDBJ whole genome shotgun (WGS) entry which is preliminary data.</text>
</comment>
<name>A0A8J3TX85_9ACTN</name>
<sequence length="181" mass="18883">MAHQQGPPGQPPPHHATAPAKPNVALTVGLILIGVVGLVCLLAPVLGLVLYFFDTGNCGAQCTTPSPRVVDPAEAKIRHTVVFEAESPNGASSQSTVNYASWAASIPALESGPVRLPHRQTVEIVGPVPELSMSVDSYPEGREVTCRITVDGQVVPQASNSSTVEARCVVPGDQHTPPWAS</sequence>
<dbReference type="AlphaFoldDB" id="A0A8J3TX85"/>
<organism evidence="2 3">
    <name type="scientific">Planotetraspora mira</name>
    <dbReference type="NCBI Taxonomy" id="58121"/>
    <lineage>
        <taxon>Bacteria</taxon>
        <taxon>Bacillati</taxon>
        <taxon>Actinomycetota</taxon>
        <taxon>Actinomycetes</taxon>
        <taxon>Streptosporangiales</taxon>
        <taxon>Streptosporangiaceae</taxon>
        <taxon>Planotetraspora</taxon>
    </lineage>
</organism>
<proteinExistence type="predicted"/>
<reference evidence="2 3" key="1">
    <citation type="submission" date="2021-01" db="EMBL/GenBank/DDBJ databases">
        <title>Whole genome shotgun sequence of Planotetraspora mira NBRC 15435.</title>
        <authorList>
            <person name="Komaki H."/>
            <person name="Tamura T."/>
        </authorList>
    </citation>
    <scope>NUCLEOTIDE SEQUENCE [LARGE SCALE GENOMIC DNA]</scope>
    <source>
        <strain evidence="2 3">NBRC 15435</strain>
    </source>
</reference>